<evidence type="ECO:0000256" key="1">
    <source>
        <dbReference type="ARBA" id="ARBA00007673"/>
    </source>
</evidence>
<evidence type="ECO:0000313" key="4">
    <source>
        <dbReference type="EMBL" id="KAL1869684.1"/>
    </source>
</evidence>
<sequence>MGSRNGDQRQLEGVGGATSTTSKVVVVSRSEREDIDVEYTFAQVAVGAEKVDMSGNCGNMASGIAAFALDEGLVKAEPGQTEMPVRIYNTNTNSMLEETIQVDPVTGRFLEEGTYTISGVKGTGSPIKVKFVKPGGSMTTRIFPTGLRQQTLSVSVPPAFDVPQDVRKFEVLVSLIDVANPFVFVDASTLPQAYVLSGGQDSPIALAIVESIRREAAVTMGLAPDAETASLRPGTPKISFLSPASPTLVMDVGELGPTANGPHGAILRQPDINVQAYSMGKVHPSFQLTGAVCLGAAVCLRGTIAAEIVAGRRSHMDTPPKTPSKSPERGLEELEIRAKSDEVAKDKKVVIQHRSGVIDVEVELGPEDAREENEVLGVTVYRTARRLFEGTILVTI</sequence>
<dbReference type="InterPro" id="IPR007400">
    <property type="entry name" value="PrpF-like"/>
</dbReference>
<feature type="compositionally biased region" description="Basic and acidic residues" evidence="3">
    <location>
        <begin position="1"/>
        <end position="10"/>
    </location>
</feature>
<dbReference type="Gene3D" id="3.10.310.10">
    <property type="entry name" value="Diaminopimelate Epimerase, Chain A, domain 1"/>
    <property type="match status" value="2"/>
</dbReference>
<dbReference type="PANTHER" id="PTHR43709:SF2">
    <property type="entry name" value="DUF453 DOMAIN PROTEIN (AFU_ORTHOLOGUE AFUA_6G00360)"/>
    <property type="match status" value="1"/>
</dbReference>
<comment type="similarity">
    <text evidence="1">Belongs to the PrpF family.</text>
</comment>
<keyword evidence="2" id="KW-0413">Isomerase</keyword>
<keyword evidence="5" id="KW-1185">Reference proteome</keyword>
<evidence type="ECO:0000256" key="2">
    <source>
        <dbReference type="ARBA" id="ARBA00023235"/>
    </source>
</evidence>
<organism evidence="4 5">
    <name type="scientific">Phialemonium thermophilum</name>
    <dbReference type="NCBI Taxonomy" id="223376"/>
    <lineage>
        <taxon>Eukaryota</taxon>
        <taxon>Fungi</taxon>
        <taxon>Dikarya</taxon>
        <taxon>Ascomycota</taxon>
        <taxon>Pezizomycotina</taxon>
        <taxon>Sordariomycetes</taxon>
        <taxon>Sordariomycetidae</taxon>
        <taxon>Cephalothecales</taxon>
        <taxon>Cephalothecaceae</taxon>
        <taxon>Phialemonium</taxon>
    </lineage>
</organism>
<dbReference type="PANTHER" id="PTHR43709">
    <property type="entry name" value="ACONITATE ISOMERASE-RELATED"/>
    <property type="match status" value="1"/>
</dbReference>
<evidence type="ECO:0000313" key="5">
    <source>
        <dbReference type="Proteomes" id="UP001586593"/>
    </source>
</evidence>
<name>A0ABR3X1K6_9PEZI</name>
<feature type="region of interest" description="Disordered" evidence="3">
    <location>
        <begin position="1"/>
        <end position="22"/>
    </location>
</feature>
<dbReference type="Pfam" id="PF04303">
    <property type="entry name" value="PrpF"/>
    <property type="match status" value="1"/>
</dbReference>
<dbReference type="EMBL" id="JAZHXJ010000192">
    <property type="protein sequence ID" value="KAL1869684.1"/>
    <property type="molecule type" value="Genomic_DNA"/>
</dbReference>
<protein>
    <submittedName>
        <fullName evidence="4">Uncharacterized protein</fullName>
    </submittedName>
</protein>
<reference evidence="4 5" key="1">
    <citation type="journal article" date="2024" name="Commun. Biol.">
        <title>Comparative genomic analysis of thermophilic fungi reveals convergent evolutionary adaptations and gene losses.</title>
        <authorList>
            <person name="Steindorff A.S."/>
            <person name="Aguilar-Pontes M.V."/>
            <person name="Robinson A.J."/>
            <person name="Andreopoulos B."/>
            <person name="LaButti K."/>
            <person name="Kuo A."/>
            <person name="Mondo S."/>
            <person name="Riley R."/>
            <person name="Otillar R."/>
            <person name="Haridas S."/>
            <person name="Lipzen A."/>
            <person name="Grimwood J."/>
            <person name="Schmutz J."/>
            <person name="Clum A."/>
            <person name="Reid I.D."/>
            <person name="Moisan M.C."/>
            <person name="Butler G."/>
            <person name="Nguyen T.T.M."/>
            <person name="Dewar K."/>
            <person name="Conant G."/>
            <person name="Drula E."/>
            <person name="Henrissat B."/>
            <person name="Hansel C."/>
            <person name="Singer S."/>
            <person name="Hutchinson M.I."/>
            <person name="de Vries R.P."/>
            <person name="Natvig D.O."/>
            <person name="Powell A.J."/>
            <person name="Tsang A."/>
            <person name="Grigoriev I.V."/>
        </authorList>
    </citation>
    <scope>NUCLEOTIDE SEQUENCE [LARGE SCALE GENOMIC DNA]</scope>
    <source>
        <strain evidence="4 5">ATCC 24622</strain>
    </source>
</reference>
<gene>
    <name evidence="4" type="ORF">VTK73DRAFT_3058</name>
</gene>
<evidence type="ECO:0000256" key="3">
    <source>
        <dbReference type="SAM" id="MobiDB-lite"/>
    </source>
</evidence>
<accession>A0ABR3X1K6</accession>
<feature type="region of interest" description="Disordered" evidence="3">
    <location>
        <begin position="311"/>
        <end position="331"/>
    </location>
</feature>
<comment type="caution">
    <text evidence="4">The sequence shown here is derived from an EMBL/GenBank/DDBJ whole genome shotgun (WGS) entry which is preliminary data.</text>
</comment>
<dbReference type="Proteomes" id="UP001586593">
    <property type="component" value="Unassembled WGS sequence"/>
</dbReference>
<dbReference type="SUPFAM" id="SSF54506">
    <property type="entry name" value="Diaminopimelate epimerase-like"/>
    <property type="match status" value="2"/>
</dbReference>
<proteinExistence type="inferred from homology"/>